<dbReference type="PRINTS" id="PR00131">
    <property type="entry name" value="GLHYDRLASE1"/>
</dbReference>
<dbReference type="OrthoDB" id="9765195at2"/>
<evidence type="ECO:0000256" key="7">
    <source>
        <dbReference type="SAM" id="MobiDB-lite"/>
    </source>
</evidence>
<sequence length="123" mass="13809">MKQRKVSSLDEYKPRIQPPSVPLYITENGAGYDETPDEDGAVKDAGRIGYLDAHIRACHDAVSDGVPLRGYFTWSLLDNFEWAWGYAKRFGLVHVDYATQRRAPKDSAVVRRGDQARRAPGLS</sequence>
<evidence type="ECO:0000256" key="3">
    <source>
        <dbReference type="ARBA" id="ARBA00022801"/>
    </source>
</evidence>
<feature type="active site" description="Nucleophile" evidence="5">
    <location>
        <position position="27"/>
    </location>
</feature>
<dbReference type="EMBL" id="VCKW01000281">
    <property type="protein sequence ID" value="TMQ90550.1"/>
    <property type="molecule type" value="Genomic_DNA"/>
</dbReference>
<reference evidence="8 9" key="1">
    <citation type="submission" date="2019-05" db="EMBL/GenBank/DDBJ databases">
        <title>Draft genome sequence of Actinomadura sp. 14C53.</title>
        <authorList>
            <person name="Saricaoglu S."/>
            <person name="Isik K."/>
        </authorList>
    </citation>
    <scope>NUCLEOTIDE SEQUENCE [LARGE SCALE GENOMIC DNA]</scope>
    <source>
        <strain evidence="8 9">14C53</strain>
    </source>
</reference>
<evidence type="ECO:0000256" key="5">
    <source>
        <dbReference type="PROSITE-ProRule" id="PRU10055"/>
    </source>
</evidence>
<proteinExistence type="inferred from homology"/>
<protein>
    <recommendedName>
        <fullName evidence="2">beta-glucosidase</fullName>
        <ecNumber evidence="2">3.2.1.21</ecNumber>
    </recommendedName>
</protein>
<comment type="caution">
    <text evidence="8">The sequence shown here is derived from an EMBL/GenBank/DDBJ whole genome shotgun (WGS) entry which is preliminary data.</text>
</comment>
<dbReference type="EC" id="3.2.1.21" evidence="2"/>
<evidence type="ECO:0000256" key="2">
    <source>
        <dbReference type="ARBA" id="ARBA00012744"/>
    </source>
</evidence>
<dbReference type="GO" id="GO:0008422">
    <property type="term" value="F:beta-glucosidase activity"/>
    <property type="evidence" value="ECO:0007669"/>
    <property type="project" value="UniProtKB-EC"/>
</dbReference>
<dbReference type="PANTHER" id="PTHR10353:SF36">
    <property type="entry name" value="LP05116P"/>
    <property type="match status" value="1"/>
</dbReference>
<dbReference type="AlphaFoldDB" id="A0A5C4J1G1"/>
<evidence type="ECO:0000256" key="6">
    <source>
        <dbReference type="RuleBase" id="RU003690"/>
    </source>
</evidence>
<accession>A0A5C4J1G1</accession>
<dbReference type="InterPro" id="IPR001360">
    <property type="entry name" value="Glyco_hydro_1"/>
</dbReference>
<gene>
    <name evidence="8" type="ORF">ETD83_35010</name>
</gene>
<keyword evidence="3 8" id="KW-0378">Hydrolase</keyword>
<dbReference type="GO" id="GO:0016052">
    <property type="term" value="P:carbohydrate catabolic process"/>
    <property type="evidence" value="ECO:0007669"/>
    <property type="project" value="TreeGrafter"/>
</dbReference>
<comment type="similarity">
    <text evidence="1 6">Belongs to the glycosyl hydrolase 1 family.</text>
</comment>
<dbReference type="GO" id="GO:0005829">
    <property type="term" value="C:cytosol"/>
    <property type="evidence" value="ECO:0007669"/>
    <property type="project" value="TreeGrafter"/>
</dbReference>
<feature type="region of interest" description="Disordered" evidence="7">
    <location>
        <begin position="1"/>
        <end position="39"/>
    </location>
</feature>
<keyword evidence="9" id="KW-1185">Reference proteome</keyword>
<dbReference type="InterPro" id="IPR017853">
    <property type="entry name" value="GH"/>
</dbReference>
<name>A0A5C4J1G1_9ACTN</name>
<evidence type="ECO:0000313" key="8">
    <source>
        <dbReference type="EMBL" id="TMQ90550.1"/>
    </source>
</evidence>
<dbReference type="PROSITE" id="PS00572">
    <property type="entry name" value="GLYCOSYL_HYDROL_F1_1"/>
    <property type="match status" value="1"/>
</dbReference>
<dbReference type="Pfam" id="PF00232">
    <property type="entry name" value="Glyco_hydro_1"/>
    <property type="match status" value="1"/>
</dbReference>
<dbReference type="InterPro" id="IPR018120">
    <property type="entry name" value="Glyco_hydro_1_AS"/>
</dbReference>
<dbReference type="Proteomes" id="UP000309174">
    <property type="component" value="Unassembled WGS sequence"/>
</dbReference>
<organism evidence="8 9">
    <name type="scientific">Actinomadura soli</name>
    <dbReference type="NCBI Taxonomy" id="2508997"/>
    <lineage>
        <taxon>Bacteria</taxon>
        <taxon>Bacillati</taxon>
        <taxon>Actinomycetota</taxon>
        <taxon>Actinomycetes</taxon>
        <taxon>Streptosporangiales</taxon>
        <taxon>Thermomonosporaceae</taxon>
        <taxon>Actinomadura</taxon>
    </lineage>
</organism>
<dbReference type="PANTHER" id="PTHR10353">
    <property type="entry name" value="GLYCOSYL HYDROLASE"/>
    <property type="match status" value="1"/>
</dbReference>
<evidence type="ECO:0000313" key="9">
    <source>
        <dbReference type="Proteomes" id="UP000309174"/>
    </source>
</evidence>
<evidence type="ECO:0000256" key="4">
    <source>
        <dbReference type="ARBA" id="ARBA00023295"/>
    </source>
</evidence>
<dbReference type="Gene3D" id="3.20.20.80">
    <property type="entry name" value="Glycosidases"/>
    <property type="match status" value="1"/>
</dbReference>
<feature type="region of interest" description="Disordered" evidence="7">
    <location>
        <begin position="104"/>
        <end position="123"/>
    </location>
</feature>
<evidence type="ECO:0000256" key="1">
    <source>
        <dbReference type="ARBA" id="ARBA00010838"/>
    </source>
</evidence>
<dbReference type="SUPFAM" id="SSF51445">
    <property type="entry name" value="(Trans)glycosidases"/>
    <property type="match status" value="1"/>
</dbReference>
<feature type="compositionally biased region" description="Basic and acidic residues" evidence="7">
    <location>
        <begin position="104"/>
        <end position="117"/>
    </location>
</feature>
<keyword evidence="4" id="KW-0326">Glycosidase</keyword>